<dbReference type="RefSeq" id="WP_306852250.1">
    <property type="nucleotide sequence ID" value="NZ_JAUSSK010000006.1"/>
</dbReference>
<gene>
    <name evidence="2" type="ORF">J2T07_003768</name>
</gene>
<keyword evidence="1" id="KW-0472">Membrane</keyword>
<evidence type="ECO:0000313" key="3">
    <source>
        <dbReference type="Proteomes" id="UP001237737"/>
    </source>
</evidence>
<feature type="transmembrane region" description="Helical" evidence="1">
    <location>
        <begin position="364"/>
        <end position="382"/>
    </location>
</feature>
<dbReference type="Proteomes" id="UP001237737">
    <property type="component" value="Unassembled WGS sequence"/>
</dbReference>
<organism evidence="2 3">
    <name type="scientific">Luteibacter jiangsuensis</name>
    <dbReference type="NCBI Taxonomy" id="637577"/>
    <lineage>
        <taxon>Bacteria</taxon>
        <taxon>Pseudomonadati</taxon>
        <taxon>Pseudomonadota</taxon>
        <taxon>Gammaproteobacteria</taxon>
        <taxon>Lysobacterales</taxon>
        <taxon>Rhodanobacteraceae</taxon>
        <taxon>Luteibacter</taxon>
    </lineage>
</organism>
<evidence type="ECO:0000313" key="2">
    <source>
        <dbReference type="EMBL" id="MDQ0011554.1"/>
    </source>
</evidence>
<keyword evidence="1" id="KW-0812">Transmembrane</keyword>
<protein>
    <recommendedName>
        <fullName evidence="4">DUF2235 domain-containing protein</fullName>
    </recommendedName>
</protein>
<feature type="transmembrane region" description="Helical" evidence="1">
    <location>
        <begin position="340"/>
        <end position="358"/>
    </location>
</feature>
<proteinExistence type="predicted"/>
<keyword evidence="3" id="KW-1185">Reference proteome</keyword>
<dbReference type="EMBL" id="JAUSSK010000006">
    <property type="protein sequence ID" value="MDQ0011554.1"/>
    <property type="molecule type" value="Genomic_DNA"/>
</dbReference>
<sequence>MDINYKNRAMLGHRPATPLDLAKYNDAKNSLDQFLAIFPIPTIGTHERLFVIAFDGAENHEFLGPEYASNVGKIHDQMNRAKSLVLDHIVPYYVEAAVTRRRWLRGGRDIVRGSSYESTIRAAYNALVNQANRWIRDDPDTVIRVHSLGFGQGAGHIPGFAKLLHDLGIPDLTSKVAAGEGTITYARNLVDSCRIVQTVALLDPVAVTIPAEADRRLPPSVVSGLQITAADEFRVSFASDQLIPPGQSEDGRFLNLRVPGAHSDIGGGYLRDGISIRCGNLMRDYCNSLCHEPFLGKEHVPLSRQLNVVHRSTDGYVRLSTVEGLRWALESIEAGPGKSFLALAVILCLAINICLGINFRGMPYLAVLLGSLAAGVVGFRRANYRLDYK</sequence>
<accession>A0ABT9T2R0</accession>
<reference evidence="2 3" key="1">
    <citation type="submission" date="2023-07" db="EMBL/GenBank/DDBJ databases">
        <title>Sorghum-associated microbial communities from plants grown in Nebraska, USA.</title>
        <authorList>
            <person name="Schachtman D."/>
        </authorList>
    </citation>
    <scope>NUCLEOTIDE SEQUENCE [LARGE SCALE GENOMIC DNA]</scope>
    <source>
        <strain evidence="2 3">CC60</strain>
    </source>
</reference>
<comment type="caution">
    <text evidence="2">The sequence shown here is derived from an EMBL/GenBank/DDBJ whole genome shotgun (WGS) entry which is preliminary data.</text>
</comment>
<name>A0ABT9T2R0_9GAMM</name>
<evidence type="ECO:0008006" key="4">
    <source>
        <dbReference type="Google" id="ProtNLM"/>
    </source>
</evidence>
<keyword evidence="1" id="KW-1133">Transmembrane helix</keyword>
<evidence type="ECO:0000256" key="1">
    <source>
        <dbReference type="SAM" id="Phobius"/>
    </source>
</evidence>